<evidence type="ECO:0000259" key="7">
    <source>
        <dbReference type="Pfam" id="PF02656"/>
    </source>
</evidence>
<dbReference type="GO" id="GO:0012505">
    <property type="term" value="C:endomembrane system"/>
    <property type="evidence" value="ECO:0007669"/>
    <property type="project" value="UniProtKB-SubCell"/>
</dbReference>
<dbReference type="GO" id="GO:0000329">
    <property type="term" value="C:fungal-type vacuole membrane"/>
    <property type="evidence" value="ECO:0007669"/>
    <property type="project" value="TreeGrafter"/>
</dbReference>
<evidence type="ECO:0000256" key="3">
    <source>
        <dbReference type="ARBA" id="ARBA00022989"/>
    </source>
</evidence>
<dbReference type="Proteomes" id="UP001209540">
    <property type="component" value="Unassembled WGS sequence"/>
</dbReference>
<evidence type="ECO:0000256" key="2">
    <source>
        <dbReference type="ARBA" id="ARBA00022692"/>
    </source>
</evidence>
<comment type="caution">
    <text evidence="8">The sequence shown here is derived from an EMBL/GenBank/DDBJ whole genome shotgun (WGS) entry which is preliminary data.</text>
</comment>
<gene>
    <name evidence="8" type="ORF">BDA99DRAFT_447421</name>
</gene>
<evidence type="ECO:0000256" key="1">
    <source>
        <dbReference type="ARBA" id="ARBA00004127"/>
    </source>
</evidence>
<feature type="compositionally biased region" description="Low complexity" evidence="5">
    <location>
        <begin position="1"/>
        <end position="16"/>
    </location>
</feature>
<accession>A0AAD5JN77</accession>
<dbReference type="PANTHER" id="PTHR46140">
    <property type="entry name" value="VACUOLAR TRANSPORTER CHAPERONE 1-RELATED"/>
    <property type="match status" value="1"/>
</dbReference>
<reference evidence="8" key="1">
    <citation type="journal article" date="2022" name="IScience">
        <title>Evolution of zygomycete secretomes and the origins of terrestrial fungal ecologies.</title>
        <authorList>
            <person name="Chang Y."/>
            <person name="Wang Y."/>
            <person name="Mondo S."/>
            <person name="Ahrendt S."/>
            <person name="Andreopoulos W."/>
            <person name="Barry K."/>
            <person name="Beard J."/>
            <person name="Benny G.L."/>
            <person name="Blankenship S."/>
            <person name="Bonito G."/>
            <person name="Cuomo C."/>
            <person name="Desiro A."/>
            <person name="Gervers K.A."/>
            <person name="Hundley H."/>
            <person name="Kuo A."/>
            <person name="LaButti K."/>
            <person name="Lang B.F."/>
            <person name="Lipzen A."/>
            <person name="O'Donnell K."/>
            <person name="Pangilinan J."/>
            <person name="Reynolds N."/>
            <person name="Sandor L."/>
            <person name="Smith M.E."/>
            <person name="Tsang A."/>
            <person name="Grigoriev I.V."/>
            <person name="Stajich J.E."/>
            <person name="Spatafora J.W."/>
        </authorList>
    </citation>
    <scope>NUCLEOTIDE SEQUENCE</scope>
    <source>
        <strain evidence="8">RSA 2281</strain>
    </source>
</reference>
<keyword evidence="9" id="KW-1185">Reference proteome</keyword>
<dbReference type="AlphaFoldDB" id="A0AAD5JN77"/>
<feature type="region of interest" description="Disordered" evidence="5">
    <location>
        <begin position="1"/>
        <end position="30"/>
    </location>
</feature>
<proteinExistence type="predicted"/>
<evidence type="ECO:0000256" key="5">
    <source>
        <dbReference type="SAM" id="MobiDB-lite"/>
    </source>
</evidence>
<evidence type="ECO:0000313" key="9">
    <source>
        <dbReference type="Proteomes" id="UP001209540"/>
    </source>
</evidence>
<dbReference type="EMBL" id="JAIXMP010000047">
    <property type="protein sequence ID" value="KAI9246210.1"/>
    <property type="molecule type" value="Genomic_DNA"/>
</dbReference>
<dbReference type="PANTHER" id="PTHR46140:SF1">
    <property type="entry name" value="VACUOLAR TRANSPORTER CHAPERONE COMPLEX SUBUNIT 4-RELATED"/>
    <property type="match status" value="1"/>
</dbReference>
<feature type="transmembrane region" description="Helical" evidence="6">
    <location>
        <begin position="50"/>
        <end position="68"/>
    </location>
</feature>
<dbReference type="InterPro" id="IPR051572">
    <property type="entry name" value="VTC_Complex_Subunit"/>
</dbReference>
<evidence type="ECO:0000256" key="4">
    <source>
        <dbReference type="ARBA" id="ARBA00023136"/>
    </source>
</evidence>
<organism evidence="8 9">
    <name type="scientific">Phascolomyces articulosus</name>
    <dbReference type="NCBI Taxonomy" id="60185"/>
    <lineage>
        <taxon>Eukaryota</taxon>
        <taxon>Fungi</taxon>
        <taxon>Fungi incertae sedis</taxon>
        <taxon>Mucoromycota</taxon>
        <taxon>Mucoromycotina</taxon>
        <taxon>Mucoromycetes</taxon>
        <taxon>Mucorales</taxon>
        <taxon>Lichtheimiaceae</taxon>
        <taxon>Phascolomyces</taxon>
    </lineage>
</organism>
<feature type="domain" description="DUF202" evidence="7">
    <location>
        <begin position="41"/>
        <end position="104"/>
    </location>
</feature>
<feature type="transmembrane region" description="Helical" evidence="6">
    <location>
        <begin position="80"/>
        <end position="98"/>
    </location>
</feature>
<dbReference type="Pfam" id="PF02656">
    <property type="entry name" value="DUF202"/>
    <property type="match status" value="1"/>
</dbReference>
<comment type="subcellular location">
    <subcellularLocation>
        <location evidence="1">Endomembrane system</location>
        <topology evidence="1">Multi-pass membrane protein</topology>
    </subcellularLocation>
</comment>
<sequence>MAPSNSTNNNEASTSEQQPPPPVAGPSVNKPVSIPIRDEPKVFFANERTFLSWLNFTVILVGFAIGLFNFGAADDRISRISAIMFISTAILIMLYSLYKFHIRAYKIRKRFMISSSNTTTNTAGLFYDDRVGPTCLCIILAIAMIVNYSCKYIYI</sequence>
<evidence type="ECO:0000313" key="8">
    <source>
        <dbReference type="EMBL" id="KAI9246210.1"/>
    </source>
</evidence>
<keyword evidence="4 6" id="KW-0472">Membrane</keyword>
<dbReference type="InterPro" id="IPR003807">
    <property type="entry name" value="DUF202"/>
</dbReference>
<protein>
    <recommendedName>
        <fullName evidence="7">DUF202 domain-containing protein</fullName>
    </recommendedName>
</protein>
<keyword evidence="3 6" id="KW-1133">Transmembrane helix</keyword>
<evidence type="ECO:0000256" key="6">
    <source>
        <dbReference type="SAM" id="Phobius"/>
    </source>
</evidence>
<dbReference type="GO" id="GO:0033254">
    <property type="term" value="C:vacuolar transporter chaperone complex"/>
    <property type="evidence" value="ECO:0007669"/>
    <property type="project" value="TreeGrafter"/>
</dbReference>
<reference evidence="8" key="2">
    <citation type="submission" date="2023-02" db="EMBL/GenBank/DDBJ databases">
        <authorList>
            <consortium name="DOE Joint Genome Institute"/>
            <person name="Mondo S.J."/>
            <person name="Chang Y."/>
            <person name="Wang Y."/>
            <person name="Ahrendt S."/>
            <person name="Andreopoulos W."/>
            <person name="Barry K."/>
            <person name="Beard J."/>
            <person name="Benny G.L."/>
            <person name="Blankenship S."/>
            <person name="Bonito G."/>
            <person name="Cuomo C."/>
            <person name="Desiro A."/>
            <person name="Gervers K.A."/>
            <person name="Hundley H."/>
            <person name="Kuo A."/>
            <person name="LaButti K."/>
            <person name="Lang B.F."/>
            <person name="Lipzen A."/>
            <person name="O'Donnell K."/>
            <person name="Pangilinan J."/>
            <person name="Reynolds N."/>
            <person name="Sandor L."/>
            <person name="Smith M.W."/>
            <person name="Tsang A."/>
            <person name="Grigoriev I.V."/>
            <person name="Stajich J.E."/>
            <person name="Spatafora J.W."/>
        </authorList>
    </citation>
    <scope>NUCLEOTIDE SEQUENCE</scope>
    <source>
        <strain evidence="8">RSA 2281</strain>
    </source>
</reference>
<keyword evidence="2 6" id="KW-0812">Transmembrane</keyword>
<name>A0AAD5JN77_9FUNG</name>